<organism evidence="12 13">
    <name type="scientific">Micromonas commoda (strain RCC299 / NOUM17 / CCMP2709)</name>
    <name type="common">Picoplanktonic green alga</name>
    <dbReference type="NCBI Taxonomy" id="296587"/>
    <lineage>
        <taxon>Eukaryota</taxon>
        <taxon>Viridiplantae</taxon>
        <taxon>Chlorophyta</taxon>
        <taxon>Mamiellophyceae</taxon>
        <taxon>Mamiellales</taxon>
        <taxon>Mamiellaceae</taxon>
        <taxon>Micromonas</taxon>
    </lineage>
</organism>
<keyword evidence="7" id="KW-0653">Protein transport</keyword>
<comment type="similarity">
    <text evidence="9">Belongs to the WD repeat peroxin-7 family.</text>
</comment>
<evidence type="ECO:0000256" key="5">
    <source>
        <dbReference type="ARBA" id="ARBA00022574"/>
    </source>
</evidence>
<gene>
    <name evidence="12" type="ORF">MICPUN_59819</name>
</gene>
<dbReference type="RefSeq" id="XP_002503469.1">
    <property type="nucleotide sequence ID" value="XM_002503423.1"/>
</dbReference>
<dbReference type="PANTHER" id="PTHR46027">
    <property type="entry name" value="PEROXISOMAL TARGETING SIGNAL 2 RECEPTOR"/>
    <property type="match status" value="1"/>
</dbReference>
<dbReference type="InterPro" id="IPR001680">
    <property type="entry name" value="WD40_rpt"/>
</dbReference>
<evidence type="ECO:0000256" key="2">
    <source>
        <dbReference type="ARBA" id="ARBA00004514"/>
    </source>
</evidence>
<dbReference type="Gene3D" id="2.130.10.10">
    <property type="entry name" value="YVTN repeat-like/Quinoprotein amine dehydrogenase"/>
    <property type="match status" value="1"/>
</dbReference>
<dbReference type="STRING" id="296587.C1E9S1"/>
<dbReference type="Pfam" id="PF00400">
    <property type="entry name" value="WD40"/>
    <property type="match status" value="5"/>
</dbReference>
<feature type="repeat" description="WD" evidence="11">
    <location>
        <begin position="72"/>
        <end position="91"/>
    </location>
</feature>
<dbReference type="FunCoup" id="C1E9S1">
    <property type="interactions" value="682"/>
</dbReference>
<dbReference type="PANTHER" id="PTHR46027:SF1">
    <property type="entry name" value="PEROXISOMAL TARGETING SIGNAL 2 RECEPTOR"/>
    <property type="match status" value="1"/>
</dbReference>
<dbReference type="OMA" id="FAVHWNL"/>
<feature type="repeat" description="WD" evidence="11">
    <location>
        <begin position="103"/>
        <end position="137"/>
    </location>
</feature>
<dbReference type="InterPro" id="IPR036322">
    <property type="entry name" value="WD40_repeat_dom_sf"/>
</dbReference>
<feature type="repeat" description="WD" evidence="11">
    <location>
        <begin position="234"/>
        <end position="276"/>
    </location>
</feature>
<dbReference type="SUPFAM" id="SSF50978">
    <property type="entry name" value="WD40 repeat-like"/>
    <property type="match status" value="1"/>
</dbReference>
<dbReference type="InterPro" id="IPR044536">
    <property type="entry name" value="PEX7"/>
</dbReference>
<dbReference type="OrthoDB" id="273771at2759"/>
<keyword evidence="3" id="KW-0813">Transport</keyword>
<accession>C1E9S1</accession>
<comment type="subcellular location">
    <subcellularLocation>
        <location evidence="2">Cytoplasm</location>
        <location evidence="2">Cytosol</location>
    </subcellularLocation>
    <subcellularLocation>
        <location evidence="1">Peroxisome matrix</location>
    </subcellularLocation>
</comment>
<dbReference type="GO" id="GO:0005782">
    <property type="term" value="C:peroxisomal matrix"/>
    <property type="evidence" value="ECO:0007669"/>
    <property type="project" value="UniProtKB-SubCell"/>
</dbReference>
<evidence type="ECO:0000256" key="3">
    <source>
        <dbReference type="ARBA" id="ARBA00022448"/>
    </source>
</evidence>
<dbReference type="InParanoid" id="C1E9S1"/>
<keyword evidence="8" id="KW-0576">Peroxisome</keyword>
<evidence type="ECO:0000256" key="7">
    <source>
        <dbReference type="ARBA" id="ARBA00022927"/>
    </source>
</evidence>
<evidence type="ECO:0000313" key="13">
    <source>
        <dbReference type="Proteomes" id="UP000002009"/>
    </source>
</evidence>
<dbReference type="PROSITE" id="PS50294">
    <property type="entry name" value="WD_REPEATS_REGION"/>
    <property type="match status" value="2"/>
</dbReference>
<keyword evidence="4" id="KW-0963">Cytoplasm</keyword>
<dbReference type="InterPro" id="IPR015943">
    <property type="entry name" value="WD40/YVTN_repeat-like_dom_sf"/>
</dbReference>
<dbReference type="PROSITE" id="PS00678">
    <property type="entry name" value="WD_REPEATS_1"/>
    <property type="match status" value="2"/>
</dbReference>
<dbReference type="SMART" id="SM00320">
    <property type="entry name" value="WD40"/>
    <property type="match status" value="6"/>
</dbReference>
<dbReference type="EMBL" id="CP001328">
    <property type="protein sequence ID" value="ACO64727.1"/>
    <property type="molecule type" value="Genomic_DNA"/>
</dbReference>
<evidence type="ECO:0000256" key="4">
    <source>
        <dbReference type="ARBA" id="ARBA00022490"/>
    </source>
</evidence>
<evidence type="ECO:0000256" key="6">
    <source>
        <dbReference type="ARBA" id="ARBA00022737"/>
    </source>
</evidence>
<keyword evidence="13" id="KW-1185">Reference proteome</keyword>
<keyword evidence="6" id="KW-0677">Repeat</keyword>
<dbReference type="Proteomes" id="UP000002009">
    <property type="component" value="Chromosome 7"/>
</dbReference>
<dbReference type="AlphaFoldDB" id="C1E9S1"/>
<sequence length="329" mass="36317">MGRFKTQHNGYSLAFSPFVEGRVAVTTSQNFGIIGNGVQYVLEQRGGPGAPLVEVARFDAADGLYDCCWSEENESVLVSASGDGSVKVWDVAAPPQANPLRSLEEHTHEVYAVHWNQVRKDCFLSASWDDTVKLWSLAGPPASLRTFAEHSYCVYAAVWSPQHADIFATASGDCTLKVFDARTQFSTLTIPAHEYEILCCDWNKYNDCVVATGSVDKTVKLWDIRSPRRELACIAGHQYAVRRVRCDPWNESIVYTCSYDMTVAMWDYKTQSMGGTVGGGIAAPLRRWGHHSEFAVGLDASVLAEGVVGSCGWDEQVAVWHRDTDPAMM</sequence>
<dbReference type="InterPro" id="IPR019775">
    <property type="entry name" value="WD40_repeat_CS"/>
</dbReference>
<name>C1E9S1_MICCC</name>
<dbReference type="PROSITE" id="PS50082">
    <property type="entry name" value="WD_REPEATS_2"/>
    <property type="match status" value="4"/>
</dbReference>
<evidence type="ECO:0000256" key="1">
    <source>
        <dbReference type="ARBA" id="ARBA00004253"/>
    </source>
</evidence>
<dbReference type="GO" id="GO:0005053">
    <property type="term" value="F:peroxisome matrix targeting signal-2 binding"/>
    <property type="evidence" value="ECO:0007669"/>
    <property type="project" value="InterPro"/>
</dbReference>
<dbReference type="PRINTS" id="PR00320">
    <property type="entry name" value="GPROTEINBRPT"/>
</dbReference>
<evidence type="ECO:0000313" key="12">
    <source>
        <dbReference type="EMBL" id="ACO64727.1"/>
    </source>
</evidence>
<dbReference type="eggNOG" id="KOG0277">
    <property type="taxonomic scope" value="Eukaryota"/>
</dbReference>
<dbReference type="InterPro" id="IPR020472">
    <property type="entry name" value="WD40_PAC1"/>
</dbReference>
<keyword evidence="5 11" id="KW-0853">WD repeat</keyword>
<proteinExistence type="inferred from homology"/>
<dbReference type="GeneID" id="8244760"/>
<evidence type="ECO:0000256" key="9">
    <source>
        <dbReference type="ARBA" id="ARBA00024017"/>
    </source>
</evidence>
<reference evidence="12 13" key="1">
    <citation type="journal article" date="2009" name="Science">
        <title>Green evolution and dynamic adaptations revealed by genomes of the marine picoeukaryotes Micromonas.</title>
        <authorList>
            <person name="Worden A.Z."/>
            <person name="Lee J.H."/>
            <person name="Mock T."/>
            <person name="Rouze P."/>
            <person name="Simmons M.P."/>
            <person name="Aerts A.L."/>
            <person name="Allen A.E."/>
            <person name="Cuvelier M.L."/>
            <person name="Derelle E."/>
            <person name="Everett M.V."/>
            <person name="Foulon E."/>
            <person name="Grimwood J."/>
            <person name="Gundlach H."/>
            <person name="Henrissat B."/>
            <person name="Napoli C."/>
            <person name="McDonald S.M."/>
            <person name="Parker M.S."/>
            <person name="Rombauts S."/>
            <person name="Salamov A."/>
            <person name="Von Dassow P."/>
            <person name="Badger J.H."/>
            <person name="Coutinho P.M."/>
            <person name="Demir E."/>
            <person name="Dubchak I."/>
            <person name="Gentemann C."/>
            <person name="Eikrem W."/>
            <person name="Gready J.E."/>
            <person name="John U."/>
            <person name="Lanier W."/>
            <person name="Lindquist E.A."/>
            <person name="Lucas S."/>
            <person name="Mayer K.F."/>
            <person name="Moreau H."/>
            <person name="Not F."/>
            <person name="Otillar R."/>
            <person name="Panaud O."/>
            <person name="Pangilinan J."/>
            <person name="Paulsen I."/>
            <person name="Piegu B."/>
            <person name="Poliakov A."/>
            <person name="Robbens S."/>
            <person name="Schmutz J."/>
            <person name="Toulza E."/>
            <person name="Wyss T."/>
            <person name="Zelensky A."/>
            <person name="Zhou K."/>
            <person name="Armbrust E.V."/>
            <person name="Bhattacharya D."/>
            <person name="Goodenough U.W."/>
            <person name="Van de Peer Y."/>
            <person name="Grigoriev I.V."/>
        </authorList>
    </citation>
    <scope>NUCLEOTIDE SEQUENCE [LARGE SCALE GENOMIC DNA]</scope>
    <source>
        <strain evidence="13">RCC299 / NOUM17</strain>
    </source>
</reference>
<feature type="repeat" description="WD" evidence="11">
    <location>
        <begin position="190"/>
        <end position="232"/>
    </location>
</feature>
<protein>
    <recommendedName>
        <fullName evidence="10">Peroxin-7</fullName>
    </recommendedName>
</protein>
<evidence type="ECO:0000256" key="10">
    <source>
        <dbReference type="ARBA" id="ARBA00032565"/>
    </source>
</evidence>
<dbReference type="GO" id="GO:0005829">
    <property type="term" value="C:cytosol"/>
    <property type="evidence" value="ECO:0007669"/>
    <property type="project" value="UniProtKB-SubCell"/>
</dbReference>
<evidence type="ECO:0000256" key="8">
    <source>
        <dbReference type="ARBA" id="ARBA00023140"/>
    </source>
</evidence>
<dbReference type="GO" id="GO:0016558">
    <property type="term" value="P:protein import into peroxisome matrix"/>
    <property type="evidence" value="ECO:0007669"/>
    <property type="project" value="InterPro"/>
</dbReference>
<evidence type="ECO:0000256" key="11">
    <source>
        <dbReference type="PROSITE-ProRule" id="PRU00221"/>
    </source>
</evidence>
<dbReference type="KEGG" id="mis:MICPUN_59819"/>